<dbReference type="Proteomes" id="UP000238823">
    <property type="component" value="Unassembled WGS sequence"/>
</dbReference>
<accession>A0A2S9YLN2</accession>
<proteinExistence type="predicted"/>
<dbReference type="EMBL" id="PVNL01000086">
    <property type="protein sequence ID" value="PRQ06009.1"/>
    <property type="molecule type" value="Genomic_DNA"/>
</dbReference>
<comment type="caution">
    <text evidence="1">The sequence shown here is derived from an EMBL/GenBank/DDBJ whole genome shotgun (WGS) entry which is preliminary data.</text>
</comment>
<gene>
    <name evidence="1" type="ORF">ENSA7_42710</name>
</gene>
<reference evidence="1 2" key="1">
    <citation type="submission" date="2018-03" db="EMBL/GenBank/DDBJ databases">
        <title>Draft Genome Sequences of the Obligatory Marine Myxobacteria Enhygromyxa salina SWB007.</title>
        <authorList>
            <person name="Poehlein A."/>
            <person name="Moghaddam J.A."/>
            <person name="Harms H."/>
            <person name="Alanjari M."/>
            <person name="Koenig G.M."/>
            <person name="Daniel R."/>
            <person name="Schaeberle T.F."/>
        </authorList>
    </citation>
    <scope>NUCLEOTIDE SEQUENCE [LARGE SCALE GENOMIC DNA]</scope>
    <source>
        <strain evidence="1 2">SWB007</strain>
    </source>
</reference>
<dbReference type="RefSeq" id="WP_106091206.1">
    <property type="nucleotide sequence ID" value="NZ_PVNL01000086.1"/>
</dbReference>
<evidence type="ECO:0000313" key="2">
    <source>
        <dbReference type="Proteomes" id="UP000238823"/>
    </source>
</evidence>
<protein>
    <submittedName>
        <fullName evidence="1">Uncharacterized protein</fullName>
    </submittedName>
</protein>
<evidence type="ECO:0000313" key="1">
    <source>
        <dbReference type="EMBL" id="PRQ06009.1"/>
    </source>
</evidence>
<dbReference type="AlphaFoldDB" id="A0A2S9YLN2"/>
<name>A0A2S9YLN2_9BACT</name>
<organism evidence="1 2">
    <name type="scientific">Enhygromyxa salina</name>
    <dbReference type="NCBI Taxonomy" id="215803"/>
    <lineage>
        <taxon>Bacteria</taxon>
        <taxon>Pseudomonadati</taxon>
        <taxon>Myxococcota</taxon>
        <taxon>Polyangia</taxon>
        <taxon>Nannocystales</taxon>
        <taxon>Nannocystaceae</taxon>
        <taxon>Enhygromyxa</taxon>
    </lineage>
</organism>
<sequence length="90" mass="9696">MIGSPELFGAALCGGVGFAFARQSWPGWGQASGVADLASGISHDEFVHMFVDCVTIRPFFEDLLRLKRTMAMLPRVPGAEPRKDKTTVAA</sequence>